<dbReference type="PRINTS" id="PR00344">
    <property type="entry name" value="BCTRLSENSOR"/>
</dbReference>
<protein>
    <recommendedName>
        <fullName evidence="2">histidine kinase</fullName>
        <ecNumber evidence="2">2.7.13.3</ecNumber>
    </recommendedName>
</protein>
<dbReference type="SMART" id="SM00065">
    <property type="entry name" value="GAF"/>
    <property type="match status" value="1"/>
</dbReference>
<proteinExistence type="predicted"/>
<evidence type="ECO:0000313" key="10">
    <source>
        <dbReference type="EMBL" id="SNT00135.1"/>
    </source>
</evidence>
<keyword evidence="5" id="KW-0418">Kinase</keyword>
<evidence type="ECO:0000259" key="8">
    <source>
        <dbReference type="PROSITE" id="PS50112"/>
    </source>
</evidence>
<organism evidence="10 11">
    <name type="scientific">Pontibacter ummariensis</name>
    <dbReference type="NCBI Taxonomy" id="1610492"/>
    <lineage>
        <taxon>Bacteria</taxon>
        <taxon>Pseudomonadati</taxon>
        <taxon>Bacteroidota</taxon>
        <taxon>Cytophagia</taxon>
        <taxon>Cytophagales</taxon>
        <taxon>Hymenobacteraceae</taxon>
        <taxon>Pontibacter</taxon>
    </lineage>
</organism>
<dbReference type="PANTHER" id="PTHR43304:SF1">
    <property type="entry name" value="PAC DOMAIN-CONTAINING PROTEIN"/>
    <property type="match status" value="1"/>
</dbReference>
<evidence type="ECO:0000256" key="3">
    <source>
        <dbReference type="ARBA" id="ARBA00022553"/>
    </source>
</evidence>
<dbReference type="FunFam" id="3.30.450.20:FF:000099">
    <property type="entry name" value="Sensory box sensor histidine kinase"/>
    <property type="match status" value="1"/>
</dbReference>
<dbReference type="InterPro" id="IPR029016">
    <property type="entry name" value="GAF-like_dom_sf"/>
</dbReference>
<dbReference type="Gene3D" id="3.30.450.20">
    <property type="entry name" value="PAS domain"/>
    <property type="match status" value="1"/>
</dbReference>
<keyword evidence="6" id="KW-0175">Coiled coil</keyword>
<dbReference type="PANTHER" id="PTHR43304">
    <property type="entry name" value="PHYTOCHROME-LIKE PROTEIN CPH1"/>
    <property type="match status" value="1"/>
</dbReference>
<dbReference type="GO" id="GO:0000155">
    <property type="term" value="F:phosphorelay sensor kinase activity"/>
    <property type="evidence" value="ECO:0007669"/>
    <property type="project" value="InterPro"/>
</dbReference>
<evidence type="ECO:0000259" key="9">
    <source>
        <dbReference type="PROSITE" id="PS50113"/>
    </source>
</evidence>
<sequence>MELQHEESVQQDLLQQLKETQRKLEERNRQLELINQVGSMLTSELELDKVVQSVTDIATKISSAKFGALFYKKFNEKGEEFTLYALSGANREDFAHLPVIRHTPILEPTLTGERIIRSDDITKDPRYGQNRPHHGMPKGHLPVRSYMAIPVVTKSGSVIGGLFFGHPEPGVFSEKEEELVSNIARQAAVAIDNARLFEAKQQAEQRVRLVIESIPQMAWTSLPDGALDFFNKRWQEYTGQSVEESRGHGWQEVVHPDDLPKTLEAWQNSLNQQEVFKTEHRIRRGHDGVYHWHLSRAVPVQDEEGKLAWWVGTSTDIDDQIQAQKSLLEKNKELVKINEDLDNFVYIASHDLKAPVLNIAELVKELHSSAALETGDEQMLFSYLNKSIYKLNRTIQDLSDVARSQKGIEAPVERLTLQEILEEVQFGLKSVIAETEAVILTKLEKAPVIPFSRVNLKSVLFNLVSNSLKYRFPGRSPIIEVSSSVEPDYFVISVSDNGLGMDLEAQRSKLFQMFRRFHDHVPGSGVGLYIVNRIIKNQGGYIEVNSKVGEGTTFTLFIKRGPVALP</sequence>
<dbReference type="PROSITE" id="PS50113">
    <property type="entry name" value="PAC"/>
    <property type="match status" value="1"/>
</dbReference>
<dbReference type="InterPro" id="IPR005467">
    <property type="entry name" value="His_kinase_dom"/>
</dbReference>
<dbReference type="InterPro" id="IPR035965">
    <property type="entry name" value="PAS-like_dom_sf"/>
</dbReference>
<dbReference type="Pfam" id="PF08447">
    <property type="entry name" value="PAS_3"/>
    <property type="match status" value="1"/>
</dbReference>
<evidence type="ECO:0000256" key="5">
    <source>
        <dbReference type="ARBA" id="ARBA00022777"/>
    </source>
</evidence>
<evidence type="ECO:0000313" key="11">
    <source>
        <dbReference type="Proteomes" id="UP000198432"/>
    </source>
</evidence>
<dbReference type="SUPFAM" id="SSF55785">
    <property type="entry name" value="PYP-like sensor domain (PAS domain)"/>
    <property type="match status" value="1"/>
</dbReference>
<keyword evidence="4" id="KW-0808">Transferase</keyword>
<dbReference type="SMART" id="SM00387">
    <property type="entry name" value="HATPase_c"/>
    <property type="match status" value="1"/>
</dbReference>
<dbReference type="InterPro" id="IPR001610">
    <property type="entry name" value="PAC"/>
</dbReference>
<feature type="domain" description="Histidine kinase" evidence="7">
    <location>
        <begin position="347"/>
        <end position="562"/>
    </location>
</feature>
<dbReference type="Gene3D" id="1.10.287.130">
    <property type="match status" value="1"/>
</dbReference>
<name>A0A239J2W9_9BACT</name>
<keyword evidence="3" id="KW-0597">Phosphoprotein</keyword>
<evidence type="ECO:0000256" key="2">
    <source>
        <dbReference type="ARBA" id="ARBA00012438"/>
    </source>
</evidence>
<dbReference type="InterPro" id="IPR036097">
    <property type="entry name" value="HisK_dim/P_sf"/>
</dbReference>
<keyword evidence="11" id="KW-1185">Reference proteome</keyword>
<gene>
    <name evidence="10" type="ORF">SAMN06296052_12016</name>
</gene>
<dbReference type="Gene3D" id="3.30.450.40">
    <property type="match status" value="1"/>
</dbReference>
<reference evidence="11" key="1">
    <citation type="submission" date="2017-06" db="EMBL/GenBank/DDBJ databases">
        <authorList>
            <person name="Varghese N."/>
            <person name="Submissions S."/>
        </authorList>
    </citation>
    <scope>NUCLEOTIDE SEQUENCE [LARGE SCALE GENOMIC DNA]</scope>
    <source>
        <strain evidence="11">NKM1</strain>
    </source>
</reference>
<dbReference type="PROSITE" id="PS50109">
    <property type="entry name" value="HIS_KIN"/>
    <property type="match status" value="1"/>
</dbReference>
<dbReference type="Pfam" id="PF13185">
    <property type="entry name" value="GAF_2"/>
    <property type="match status" value="1"/>
</dbReference>
<dbReference type="InterPro" id="IPR004358">
    <property type="entry name" value="Sig_transdc_His_kin-like_C"/>
</dbReference>
<evidence type="ECO:0000256" key="4">
    <source>
        <dbReference type="ARBA" id="ARBA00022679"/>
    </source>
</evidence>
<feature type="domain" description="PAC" evidence="9">
    <location>
        <begin position="276"/>
        <end position="329"/>
    </location>
</feature>
<dbReference type="SUPFAM" id="SSF55874">
    <property type="entry name" value="ATPase domain of HSP90 chaperone/DNA topoisomerase II/histidine kinase"/>
    <property type="match status" value="1"/>
</dbReference>
<evidence type="ECO:0000256" key="6">
    <source>
        <dbReference type="SAM" id="Coils"/>
    </source>
</evidence>
<dbReference type="Gene3D" id="3.30.565.10">
    <property type="entry name" value="Histidine kinase-like ATPase, C-terminal domain"/>
    <property type="match status" value="1"/>
</dbReference>
<dbReference type="SMART" id="SM00086">
    <property type="entry name" value="PAC"/>
    <property type="match status" value="1"/>
</dbReference>
<dbReference type="Pfam" id="PF02518">
    <property type="entry name" value="HATPase_c"/>
    <property type="match status" value="1"/>
</dbReference>
<dbReference type="SUPFAM" id="SSF47384">
    <property type="entry name" value="Homodimeric domain of signal transducing histidine kinase"/>
    <property type="match status" value="1"/>
</dbReference>
<dbReference type="EMBL" id="FZOQ01000020">
    <property type="protein sequence ID" value="SNT00135.1"/>
    <property type="molecule type" value="Genomic_DNA"/>
</dbReference>
<feature type="coiled-coil region" evidence="6">
    <location>
        <begin position="3"/>
        <end position="37"/>
    </location>
</feature>
<dbReference type="Proteomes" id="UP000198432">
    <property type="component" value="Unassembled WGS sequence"/>
</dbReference>
<dbReference type="InterPro" id="IPR052162">
    <property type="entry name" value="Sensor_kinase/Photoreceptor"/>
</dbReference>
<dbReference type="InterPro" id="IPR036890">
    <property type="entry name" value="HATPase_C_sf"/>
</dbReference>
<evidence type="ECO:0000256" key="1">
    <source>
        <dbReference type="ARBA" id="ARBA00000085"/>
    </source>
</evidence>
<dbReference type="InterPro" id="IPR000700">
    <property type="entry name" value="PAS-assoc_C"/>
</dbReference>
<evidence type="ECO:0000259" key="7">
    <source>
        <dbReference type="PROSITE" id="PS50109"/>
    </source>
</evidence>
<dbReference type="SUPFAM" id="SSF55781">
    <property type="entry name" value="GAF domain-like"/>
    <property type="match status" value="1"/>
</dbReference>
<dbReference type="CDD" id="cd00130">
    <property type="entry name" value="PAS"/>
    <property type="match status" value="1"/>
</dbReference>
<comment type="catalytic activity">
    <reaction evidence="1">
        <text>ATP + protein L-histidine = ADP + protein N-phospho-L-histidine.</text>
        <dbReference type="EC" id="2.7.13.3"/>
    </reaction>
</comment>
<dbReference type="InterPro" id="IPR003594">
    <property type="entry name" value="HATPase_dom"/>
</dbReference>
<dbReference type="EC" id="2.7.13.3" evidence="2"/>
<dbReference type="OrthoDB" id="9766459at2"/>
<dbReference type="InterPro" id="IPR000014">
    <property type="entry name" value="PAS"/>
</dbReference>
<dbReference type="SMART" id="SM00091">
    <property type="entry name" value="PAS"/>
    <property type="match status" value="1"/>
</dbReference>
<dbReference type="InterPro" id="IPR013655">
    <property type="entry name" value="PAS_fold_3"/>
</dbReference>
<dbReference type="RefSeq" id="WP_089320748.1">
    <property type="nucleotide sequence ID" value="NZ_FZOQ01000020.1"/>
</dbReference>
<feature type="domain" description="PAS" evidence="8">
    <location>
        <begin position="203"/>
        <end position="273"/>
    </location>
</feature>
<accession>A0A239J2W9</accession>
<dbReference type="InterPro" id="IPR003018">
    <property type="entry name" value="GAF"/>
</dbReference>
<dbReference type="NCBIfam" id="TIGR00229">
    <property type="entry name" value="sensory_box"/>
    <property type="match status" value="1"/>
</dbReference>
<dbReference type="AlphaFoldDB" id="A0A239J2W9"/>
<dbReference type="PROSITE" id="PS50112">
    <property type="entry name" value="PAS"/>
    <property type="match status" value="1"/>
</dbReference>